<comment type="caution">
    <text evidence="1">The sequence shown here is derived from an EMBL/GenBank/DDBJ whole genome shotgun (WGS) entry which is preliminary data.</text>
</comment>
<dbReference type="EMBL" id="MFDE01000038">
    <property type="protein sequence ID" value="OGE37672.1"/>
    <property type="molecule type" value="Genomic_DNA"/>
</dbReference>
<evidence type="ECO:0000313" key="1">
    <source>
        <dbReference type="EMBL" id="OGE37672.1"/>
    </source>
</evidence>
<gene>
    <name evidence="1" type="ORF">A3F00_04440</name>
</gene>
<protein>
    <submittedName>
        <fullName evidence="1">Uncharacterized protein</fullName>
    </submittedName>
</protein>
<accession>A0A1F5K9P3</accession>
<sequence>MNNVEQGFARLSEVPPGEFFVCTYNGNFSETLEVDVAQVNKFLDIASFDGRVLLTESKIRKPQALPDGINTDGSVTGRGSLRWSQKIQVEDKGVNPYFQVEPDESGWVISVNGNLIQEDLVKKGIDARNMAEPFASKFRYYTSVGLRETLLKDKCTRLKDPFKYGRMFGSVPLVLNYGLVIVYPSLPQVIVTCIAFLGYGGMDFLHKKLEEAEGIWDPQISPGRWENHLSPKSRIAFDPYRITLKSDLDFLGLPFEIDRLTLAYGYLDWKKYTGNPLIRAAD</sequence>
<proteinExistence type="predicted"/>
<dbReference type="Proteomes" id="UP000176527">
    <property type="component" value="Unassembled WGS sequence"/>
</dbReference>
<reference evidence="1 2" key="1">
    <citation type="journal article" date="2016" name="Nat. Commun.">
        <title>Thousands of microbial genomes shed light on interconnected biogeochemical processes in an aquifer system.</title>
        <authorList>
            <person name="Anantharaman K."/>
            <person name="Brown C.T."/>
            <person name="Hug L.A."/>
            <person name="Sharon I."/>
            <person name="Castelle C.J."/>
            <person name="Probst A.J."/>
            <person name="Thomas B.C."/>
            <person name="Singh A."/>
            <person name="Wilkins M.J."/>
            <person name="Karaoz U."/>
            <person name="Brodie E.L."/>
            <person name="Williams K.H."/>
            <person name="Hubbard S.S."/>
            <person name="Banfield J.F."/>
        </authorList>
    </citation>
    <scope>NUCLEOTIDE SEQUENCE [LARGE SCALE GENOMIC DNA]</scope>
</reference>
<evidence type="ECO:0000313" key="2">
    <source>
        <dbReference type="Proteomes" id="UP000176527"/>
    </source>
</evidence>
<dbReference type="AlphaFoldDB" id="A0A1F5K9P3"/>
<organism evidence="1 2">
    <name type="scientific">Candidatus Daviesbacteria bacterium RIFCSPHIGHO2_12_FULL_37_11</name>
    <dbReference type="NCBI Taxonomy" id="1797777"/>
    <lineage>
        <taxon>Bacteria</taxon>
        <taxon>Candidatus Daviesiibacteriota</taxon>
    </lineage>
</organism>
<name>A0A1F5K9P3_9BACT</name>